<evidence type="ECO:0000313" key="2">
    <source>
        <dbReference type="EMBL" id="EBR4143392.1"/>
    </source>
</evidence>
<gene>
    <name evidence="2" type="ORF">BVJ40_19135</name>
</gene>
<organism evidence="2">
    <name type="scientific">Salmonella enterica</name>
    <name type="common">Salmonella choleraesuis</name>
    <dbReference type="NCBI Taxonomy" id="28901"/>
    <lineage>
        <taxon>Bacteria</taxon>
        <taxon>Pseudomonadati</taxon>
        <taxon>Pseudomonadota</taxon>
        <taxon>Gammaproteobacteria</taxon>
        <taxon>Enterobacterales</taxon>
        <taxon>Enterobacteriaceae</taxon>
        <taxon>Salmonella</taxon>
    </lineage>
</organism>
<name>A0A5U7LX36_SALER</name>
<comment type="caution">
    <text evidence="2">The sequence shown here is derived from an EMBL/GenBank/DDBJ whole genome shotgun (WGS) entry which is preliminary data.</text>
</comment>
<sequence length="345" mass="40998">MEITIDLGRRTRIALRLSFPFSVFRFPFSVFRFPFSVFRFNNYNILISTKKENINLERYIKKLEEIIDFRIKDWREQIRKGASDTISDDDFKRYTEYRIKKYESAFSINEAGYYSLNINASQRLYSFQTETDPLPENKIKTADETVIKMEPITQSLMKHFRPRELFEVPSEQGFCLPYGFIAGDSGQTPHEMGVTYRLIDHPDVTIFFLDFGVNKERRTDKYSMKDAMTRMWQNSYLMGAYEKELLSPQWQHIEMDGREGMATFVKATYNNYPTYDYNGHVKEYNNYINYGYLAYVRGDKETRNKKPDLLLYISQDSSQAKNKQPMSKDELFDIAEHITRSVTRR</sequence>
<dbReference type="Pfam" id="PF18426">
    <property type="entry name" value="Tli4_C"/>
    <property type="match status" value="1"/>
</dbReference>
<protein>
    <recommendedName>
        <fullName evidence="1">Tle cognate immunity protein 4 C-terminal domain-containing protein</fullName>
    </recommendedName>
</protein>
<dbReference type="InterPro" id="IPR041290">
    <property type="entry name" value="Tli4_C"/>
</dbReference>
<evidence type="ECO:0000259" key="1">
    <source>
        <dbReference type="Pfam" id="PF18426"/>
    </source>
</evidence>
<dbReference type="AlphaFoldDB" id="A0A5U7LX36"/>
<proteinExistence type="predicted"/>
<dbReference type="EMBL" id="AAGSEK010000047">
    <property type="protein sequence ID" value="EBR4143392.1"/>
    <property type="molecule type" value="Genomic_DNA"/>
</dbReference>
<reference evidence="2" key="1">
    <citation type="submission" date="2018-07" db="EMBL/GenBank/DDBJ databases">
        <authorList>
            <consortium name="PulseNet: The National Subtyping Network for Foodborne Disease Surveillance"/>
            <person name="Tarr C.L."/>
            <person name="Trees E."/>
            <person name="Katz L.S."/>
            <person name="Carleton-Romer H.A."/>
            <person name="Stroika S."/>
            <person name="Kucerova Z."/>
            <person name="Roache K.F."/>
            <person name="Sabol A.L."/>
            <person name="Besser J."/>
            <person name="Gerner-Smidt P."/>
        </authorList>
    </citation>
    <scope>NUCLEOTIDE SEQUENCE</scope>
    <source>
        <strain evidence="2">PNUSAS006765</strain>
    </source>
</reference>
<feature type="domain" description="Tle cognate immunity protein 4 C-terminal" evidence="1">
    <location>
        <begin position="167"/>
        <end position="342"/>
    </location>
</feature>
<accession>A0A5U7LX36</accession>